<evidence type="ECO:0000256" key="3">
    <source>
        <dbReference type="ARBA" id="ARBA00023163"/>
    </source>
</evidence>
<protein>
    <submittedName>
        <fullName evidence="5">Transcriptional regulator, AraC family</fullName>
    </submittedName>
</protein>
<proteinExistence type="predicted"/>
<keyword evidence="2" id="KW-0238">DNA-binding</keyword>
<evidence type="ECO:0000313" key="5">
    <source>
        <dbReference type="EMBL" id="QKF78306.1"/>
    </source>
</evidence>
<keyword evidence="3" id="KW-0804">Transcription</keyword>
<sequence length="300" mass="34387">MKDLLEELKNLVLKESLIEGINTTNIPSMIIFKSSNITKELQTVYEPSLFVILQGAKIVTIGKKVITYDNSSFLISSTYLPISGRIVKASENEPFLSFKISFTLEEIFEAIKEFSITLDKNKSSLALCSYKINEELLDTVFRLFKLSKKGKDIETLLKMYKKELLYHLLITNKTIELLQLSFIEGNAYKISKAISFMNKDLYESLSVEEIAKRVNMSVSNFFKYFKTFTALTPLQYRKIQKLQEARRLMITQNMDISGAAFQVGYLSNSQFSREYTSYFGINPSLDIKNIKKSGIALFNT</sequence>
<dbReference type="PANTHER" id="PTHR43436:SF1">
    <property type="entry name" value="TRANSCRIPTIONAL REGULATORY PROTEIN"/>
    <property type="match status" value="1"/>
</dbReference>
<dbReference type="Pfam" id="PF12833">
    <property type="entry name" value="HTH_18"/>
    <property type="match status" value="1"/>
</dbReference>
<dbReference type="PANTHER" id="PTHR43436">
    <property type="entry name" value="ARAC-FAMILY TRANSCRIPTIONAL REGULATOR"/>
    <property type="match status" value="1"/>
</dbReference>
<dbReference type="Gene3D" id="1.10.10.60">
    <property type="entry name" value="Homeodomain-like"/>
    <property type="match status" value="2"/>
</dbReference>
<name>A0AAE7E7N1_9BACT</name>
<dbReference type="GO" id="GO:0003700">
    <property type="term" value="F:DNA-binding transcription factor activity"/>
    <property type="evidence" value="ECO:0007669"/>
    <property type="project" value="InterPro"/>
</dbReference>
<keyword evidence="1" id="KW-0805">Transcription regulation</keyword>
<dbReference type="Proteomes" id="UP000503313">
    <property type="component" value="Chromosome"/>
</dbReference>
<dbReference type="Pfam" id="PF06719">
    <property type="entry name" value="AraC_N"/>
    <property type="match status" value="1"/>
</dbReference>
<dbReference type="AlphaFoldDB" id="A0AAE7E7N1"/>
<dbReference type="InterPro" id="IPR009057">
    <property type="entry name" value="Homeodomain-like_sf"/>
</dbReference>
<accession>A0AAE7E7N1</accession>
<gene>
    <name evidence="5" type="ORF">ADFLV_2300</name>
</gene>
<dbReference type="EMBL" id="CP053835">
    <property type="protein sequence ID" value="QKF78306.1"/>
    <property type="molecule type" value="Genomic_DNA"/>
</dbReference>
<dbReference type="RefSeq" id="WP_129011949.1">
    <property type="nucleotide sequence ID" value="NZ_CP053835.1"/>
</dbReference>
<dbReference type="InterPro" id="IPR018060">
    <property type="entry name" value="HTH_AraC"/>
</dbReference>
<dbReference type="PROSITE" id="PS01124">
    <property type="entry name" value="HTH_ARAC_FAMILY_2"/>
    <property type="match status" value="1"/>
</dbReference>
<dbReference type="GO" id="GO:0043565">
    <property type="term" value="F:sequence-specific DNA binding"/>
    <property type="evidence" value="ECO:0007669"/>
    <property type="project" value="InterPro"/>
</dbReference>
<dbReference type="SMART" id="SM00342">
    <property type="entry name" value="HTH_ARAC"/>
    <property type="match status" value="1"/>
</dbReference>
<evidence type="ECO:0000313" key="6">
    <source>
        <dbReference type="Proteomes" id="UP000503313"/>
    </source>
</evidence>
<evidence type="ECO:0000256" key="1">
    <source>
        <dbReference type="ARBA" id="ARBA00023015"/>
    </source>
</evidence>
<dbReference type="InterPro" id="IPR018062">
    <property type="entry name" value="HTH_AraC-typ_CS"/>
</dbReference>
<feature type="domain" description="HTH araC/xylS-type" evidence="4">
    <location>
        <begin position="191"/>
        <end position="289"/>
    </location>
</feature>
<dbReference type="InterPro" id="IPR009594">
    <property type="entry name" value="Tscrpt_reg_HTH_AraC_N"/>
</dbReference>
<dbReference type="KEGG" id="adz:ADFLV_2300"/>
<reference evidence="5 6" key="1">
    <citation type="submission" date="2020-05" db="EMBL/GenBank/DDBJ databases">
        <title>Complete genome sequencing of Campylobacter and Arcobacter type strains.</title>
        <authorList>
            <person name="Miller W.G."/>
            <person name="Yee E."/>
        </authorList>
    </citation>
    <scope>NUCLEOTIDE SEQUENCE [LARGE SCALE GENOMIC DNA]</scope>
    <source>
        <strain evidence="5 6">LMG 25694</strain>
    </source>
</reference>
<keyword evidence="6" id="KW-1185">Reference proteome</keyword>
<dbReference type="SUPFAM" id="SSF46689">
    <property type="entry name" value="Homeodomain-like"/>
    <property type="match status" value="2"/>
</dbReference>
<organism evidence="5 6">
    <name type="scientific">Arcobacter defluvii</name>
    <dbReference type="NCBI Taxonomy" id="873191"/>
    <lineage>
        <taxon>Bacteria</taxon>
        <taxon>Pseudomonadati</taxon>
        <taxon>Campylobacterota</taxon>
        <taxon>Epsilonproteobacteria</taxon>
        <taxon>Campylobacterales</taxon>
        <taxon>Arcobacteraceae</taxon>
        <taxon>Arcobacter</taxon>
    </lineage>
</organism>
<dbReference type="PROSITE" id="PS00041">
    <property type="entry name" value="HTH_ARAC_FAMILY_1"/>
    <property type="match status" value="1"/>
</dbReference>
<evidence type="ECO:0000259" key="4">
    <source>
        <dbReference type="PROSITE" id="PS01124"/>
    </source>
</evidence>
<evidence type="ECO:0000256" key="2">
    <source>
        <dbReference type="ARBA" id="ARBA00023125"/>
    </source>
</evidence>